<sequence length="232" mass="25312">MHPYGFGFFYDPTMLILIPAILLTLYAQGKVKSSFAKYLRVPTRKNYTGAQVARTLLNDHGLADIPIEVTPGHMSDHYDPVRQILRLSPEVYRGSSIAAVSVAAHEVGHAIQHDAGYVPLTLRNKIFPIARFGSSAAWFFIIIGLILPAFTSLFDVGIMLFATAVLFQVVTLPVEFNASNRAMQLLDTHGFITTGEASGAKKVLNAAALTYVAAMAAGIAQLLRLLIIRGRR</sequence>
<dbReference type="STRING" id="159292.SAMN05192546_10445"/>
<evidence type="ECO:0008006" key="4">
    <source>
        <dbReference type="Google" id="ProtNLM"/>
    </source>
</evidence>
<dbReference type="EMBL" id="FNPV01000004">
    <property type="protein sequence ID" value="SDY73211.1"/>
    <property type="molecule type" value="Genomic_DNA"/>
</dbReference>
<accession>A0A1H3M956</accession>
<keyword evidence="1" id="KW-0812">Transmembrane</keyword>
<dbReference type="PANTHER" id="PTHR36434:SF1">
    <property type="entry name" value="MEMBRANE PROTEASE YUGP-RELATED"/>
    <property type="match status" value="1"/>
</dbReference>
<dbReference type="PANTHER" id="PTHR36434">
    <property type="entry name" value="MEMBRANE PROTEASE YUGP-RELATED"/>
    <property type="match status" value="1"/>
</dbReference>
<evidence type="ECO:0000313" key="2">
    <source>
        <dbReference type="EMBL" id="SDY73211.1"/>
    </source>
</evidence>
<gene>
    <name evidence="2" type="ORF">SAMN05192546_10445</name>
</gene>
<feature type="transmembrane region" description="Helical" evidence="1">
    <location>
        <begin position="137"/>
        <end position="170"/>
    </location>
</feature>
<proteinExistence type="predicted"/>
<keyword evidence="3" id="KW-1185">Reference proteome</keyword>
<name>A0A1H3M956_9FIRM</name>
<dbReference type="Proteomes" id="UP000199230">
    <property type="component" value="Unassembled WGS sequence"/>
</dbReference>
<evidence type="ECO:0000313" key="3">
    <source>
        <dbReference type="Proteomes" id="UP000199230"/>
    </source>
</evidence>
<evidence type="ECO:0000256" key="1">
    <source>
        <dbReference type="SAM" id="Phobius"/>
    </source>
</evidence>
<keyword evidence="1" id="KW-1133">Transmembrane helix</keyword>
<organism evidence="2 3">
    <name type="scientific">Tindallia californiensis</name>
    <dbReference type="NCBI Taxonomy" id="159292"/>
    <lineage>
        <taxon>Bacteria</taxon>
        <taxon>Bacillati</taxon>
        <taxon>Bacillota</taxon>
        <taxon>Clostridia</taxon>
        <taxon>Peptostreptococcales</taxon>
        <taxon>Tindalliaceae</taxon>
        <taxon>Tindallia</taxon>
    </lineage>
</organism>
<dbReference type="Pfam" id="PF04298">
    <property type="entry name" value="Zn_peptidase_2"/>
    <property type="match status" value="1"/>
</dbReference>
<protein>
    <recommendedName>
        <fullName evidence="4">Neutral zinc metallopeptidase</fullName>
    </recommendedName>
</protein>
<feature type="transmembrane region" description="Helical" evidence="1">
    <location>
        <begin position="6"/>
        <end position="27"/>
    </location>
</feature>
<dbReference type="InterPro" id="IPR007395">
    <property type="entry name" value="Zn_peptidase_2"/>
</dbReference>
<dbReference type="RefSeq" id="WP_176968321.1">
    <property type="nucleotide sequence ID" value="NZ_FNPV01000004.1"/>
</dbReference>
<dbReference type="AlphaFoldDB" id="A0A1H3M956"/>
<keyword evidence="1" id="KW-0472">Membrane</keyword>
<feature type="transmembrane region" description="Helical" evidence="1">
    <location>
        <begin position="208"/>
        <end position="227"/>
    </location>
</feature>
<reference evidence="2 3" key="1">
    <citation type="submission" date="2016-10" db="EMBL/GenBank/DDBJ databases">
        <authorList>
            <person name="de Groot N.N."/>
        </authorList>
    </citation>
    <scope>NUCLEOTIDE SEQUENCE [LARGE SCALE GENOMIC DNA]</scope>
    <source>
        <strain evidence="2 3">APO</strain>
    </source>
</reference>